<dbReference type="EMBL" id="CAFBRD010000172">
    <property type="protein sequence ID" value="CAB5078793.1"/>
    <property type="molecule type" value="Genomic_DNA"/>
</dbReference>
<accession>A0A6J7KIM0</accession>
<dbReference type="InterPro" id="IPR037401">
    <property type="entry name" value="SnoaL-like"/>
</dbReference>
<dbReference type="SUPFAM" id="SSF54427">
    <property type="entry name" value="NTF2-like"/>
    <property type="match status" value="1"/>
</dbReference>
<dbReference type="InterPro" id="IPR032710">
    <property type="entry name" value="NTF2-like_dom_sf"/>
</dbReference>
<evidence type="ECO:0000313" key="5">
    <source>
        <dbReference type="EMBL" id="CAB4955930.1"/>
    </source>
</evidence>
<evidence type="ECO:0000313" key="4">
    <source>
        <dbReference type="EMBL" id="CAB4806663.1"/>
    </source>
</evidence>
<dbReference type="CDD" id="cd00531">
    <property type="entry name" value="NTF2_like"/>
    <property type="match status" value="1"/>
</dbReference>
<evidence type="ECO:0000313" key="2">
    <source>
        <dbReference type="EMBL" id="CAB4604187.1"/>
    </source>
</evidence>
<sequence length="151" mass="16778">MTDHRGAIENLLYTYAEAIDAGDYEAIGALFAHGAIADADGTPMVVGAQAVTAMYVASTRKYEDGTPRSHHVTTNPLIEIADDEKTAICRSRFTVFQQTDEIPLQPIITGSYTDAFEQVDGKWRFVERRMRPTLYGDLSKHLLMDVIPPKD</sequence>
<gene>
    <name evidence="2" type="ORF">UFOPK1762_02138</name>
    <name evidence="3" type="ORF">UFOPK2624_01500</name>
    <name evidence="4" type="ORF">UFOPK2969_01774</name>
    <name evidence="5" type="ORF">UFOPK3785_01139</name>
    <name evidence="6" type="ORF">UFOPK4371_01947</name>
</gene>
<dbReference type="EMBL" id="CAFBNJ010000058">
    <property type="protein sequence ID" value="CAB4955930.1"/>
    <property type="molecule type" value="Genomic_DNA"/>
</dbReference>
<protein>
    <submittedName>
        <fullName evidence="5">Unannotated protein</fullName>
    </submittedName>
</protein>
<organism evidence="5">
    <name type="scientific">freshwater metagenome</name>
    <dbReference type="NCBI Taxonomy" id="449393"/>
    <lineage>
        <taxon>unclassified sequences</taxon>
        <taxon>metagenomes</taxon>
        <taxon>ecological metagenomes</taxon>
    </lineage>
</organism>
<proteinExistence type="predicted"/>
<evidence type="ECO:0000313" key="6">
    <source>
        <dbReference type="EMBL" id="CAB5078793.1"/>
    </source>
</evidence>
<name>A0A6J7KIM0_9ZZZZ</name>
<dbReference type="EMBL" id="CAEZXY010000084">
    <property type="protein sequence ID" value="CAB4717945.1"/>
    <property type="molecule type" value="Genomic_DNA"/>
</dbReference>
<evidence type="ECO:0000259" key="1">
    <source>
        <dbReference type="Pfam" id="PF13577"/>
    </source>
</evidence>
<feature type="domain" description="SnoaL-like" evidence="1">
    <location>
        <begin position="4"/>
        <end position="129"/>
    </location>
</feature>
<dbReference type="Gene3D" id="3.10.450.50">
    <property type="match status" value="1"/>
</dbReference>
<dbReference type="EMBL" id="CAEZTY010000173">
    <property type="protein sequence ID" value="CAB4604187.1"/>
    <property type="molecule type" value="Genomic_DNA"/>
</dbReference>
<dbReference type="Pfam" id="PF13577">
    <property type="entry name" value="SnoaL_4"/>
    <property type="match status" value="1"/>
</dbReference>
<dbReference type="EMBL" id="CAFAAD010000209">
    <property type="protein sequence ID" value="CAB4806663.1"/>
    <property type="molecule type" value="Genomic_DNA"/>
</dbReference>
<evidence type="ECO:0000313" key="3">
    <source>
        <dbReference type="EMBL" id="CAB4717945.1"/>
    </source>
</evidence>
<dbReference type="AlphaFoldDB" id="A0A6J7KIM0"/>
<reference evidence="5" key="1">
    <citation type="submission" date="2020-05" db="EMBL/GenBank/DDBJ databases">
        <authorList>
            <person name="Chiriac C."/>
            <person name="Salcher M."/>
            <person name="Ghai R."/>
            <person name="Kavagutti S V."/>
        </authorList>
    </citation>
    <scope>NUCLEOTIDE SEQUENCE</scope>
</reference>